<dbReference type="HAMAP" id="MF_00108">
    <property type="entry name" value="IspD"/>
    <property type="match status" value="1"/>
</dbReference>
<dbReference type="GO" id="GO:0019288">
    <property type="term" value="P:isopentenyl diphosphate biosynthetic process, methylerythritol 4-phosphate pathway"/>
    <property type="evidence" value="ECO:0007669"/>
    <property type="project" value="UniProtKB-UniRule"/>
</dbReference>
<dbReference type="GO" id="GO:0050518">
    <property type="term" value="F:2-C-methyl-D-erythritol 4-phosphate cytidylyltransferase activity"/>
    <property type="evidence" value="ECO:0007669"/>
    <property type="project" value="UniProtKB-UniRule"/>
</dbReference>
<keyword evidence="3" id="KW-0414">Isoprene biosynthesis</keyword>
<dbReference type="AlphaFoldDB" id="A0A517NSB5"/>
<dbReference type="InterPro" id="IPR050088">
    <property type="entry name" value="IspD/TarI_cytidylyltransf_bact"/>
</dbReference>
<comment type="function">
    <text evidence="3">Catalyzes the formation of 4-diphosphocytidyl-2-C-methyl-D-erythritol from CTP and 2-C-methyl-D-erythritol 4-phosphate (MEP).</text>
</comment>
<evidence type="ECO:0000313" key="4">
    <source>
        <dbReference type="EMBL" id="QDT10027.1"/>
    </source>
</evidence>
<proteinExistence type="inferred from homology"/>
<dbReference type="InterPro" id="IPR034683">
    <property type="entry name" value="IspD/TarI"/>
</dbReference>
<dbReference type="UniPathway" id="UPA00056">
    <property type="reaction ID" value="UER00093"/>
</dbReference>
<dbReference type="RefSeq" id="WP_145417570.1">
    <property type="nucleotide sequence ID" value="NZ_CP036526.1"/>
</dbReference>
<protein>
    <recommendedName>
        <fullName evidence="3">2-C-methyl-D-erythritol 4-phosphate cytidylyltransferase</fullName>
        <ecNumber evidence="3">2.7.7.60</ecNumber>
    </recommendedName>
    <alternativeName>
        <fullName evidence="3">4-diphosphocytidyl-2C-methyl-D-erythritol synthase</fullName>
    </alternativeName>
    <alternativeName>
        <fullName evidence="3">MEP cytidylyltransferase</fullName>
        <shortName evidence="3">MCT</shortName>
    </alternativeName>
</protein>
<name>A0A517NSB5_9BACT</name>
<dbReference type="OrthoDB" id="9806837at2"/>
<dbReference type="Gene3D" id="3.90.550.10">
    <property type="entry name" value="Spore Coat Polysaccharide Biosynthesis Protein SpsA, Chain A"/>
    <property type="match status" value="1"/>
</dbReference>
<reference evidence="4 5" key="1">
    <citation type="submission" date="2019-02" db="EMBL/GenBank/DDBJ databases">
        <title>Deep-cultivation of Planctomycetes and their phenomic and genomic characterization uncovers novel biology.</title>
        <authorList>
            <person name="Wiegand S."/>
            <person name="Jogler M."/>
            <person name="Boedeker C."/>
            <person name="Pinto D."/>
            <person name="Vollmers J."/>
            <person name="Rivas-Marin E."/>
            <person name="Kohn T."/>
            <person name="Peeters S.H."/>
            <person name="Heuer A."/>
            <person name="Rast P."/>
            <person name="Oberbeckmann S."/>
            <person name="Bunk B."/>
            <person name="Jeske O."/>
            <person name="Meyerdierks A."/>
            <person name="Storesund J.E."/>
            <person name="Kallscheuer N."/>
            <person name="Luecker S."/>
            <person name="Lage O.M."/>
            <person name="Pohl T."/>
            <person name="Merkel B.J."/>
            <person name="Hornburger P."/>
            <person name="Mueller R.-W."/>
            <person name="Bruemmer F."/>
            <person name="Labrenz M."/>
            <person name="Spormann A.M."/>
            <person name="Op den Camp H."/>
            <person name="Overmann J."/>
            <person name="Amann R."/>
            <person name="Jetten M.S.M."/>
            <person name="Mascher T."/>
            <person name="Medema M.H."/>
            <person name="Devos D.P."/>
            <person name="Kaster A.-K."/>
            <person name="Ovreas L."/>
            <person name="Rohde M."/>
            <person name="Galperin M.Y."/>
            <person name="Jogler C."/>
        </authorList>
    </citation>
    <scope>NUCLEOTIDE SEQUENCE [LARGE SCALE GENOMIC DNA]</scope>
    <source>
        <strain evidence="4 5">K23_9</strain>
    </source>
</reference>
<evidence type="ECO:0000256" key="2">
    <source>
        <dbReference type="ARBA" id="ARBA00022695"/>
    </source>
</evidence>
<keyword evidence="5" id="KW-1185">Reference proteome</keyword>
<dbReference type="FunFam" id="3.90.550.10:FF:000003">
    <property type="entry name" value="2-C-methyl-D-erythritol 4-phosphate cytidylyltransferase"/>
    <property type="match status" value="1"/>
</dbReference>
<feature type="site" description="Transition state stabilizer" evidence="3">
    <location>
        <position position="33"/>
    </location>
</feature>
<dbReference type="PANTHER" id="PTHR32125:SF4">
    <property type="entry name" value="2-C-METHYL-D-ERYTHRITOL 4-PHOSPHATE CYTIDYLYLTRANSFERASE, CHLOROPLASTIC"/>
    <property type="match status" value="1"/>
</dbReference>
<feature type="site" description="Transition state stabilizer" evidence="3">
    <location>
        <position position="26"/>
    </location>
</feature>
<dbReference type="EC" id="2.7.7.60" evidence="3"/>
<keyword evidence="2 3" id="KW-0548">Nucleotidyltransferase</keyword>
<sequence length="241" mass="26172">MPDPNSRPPVPGYIAAILPAGGSGQRFGASENKLFALLDGKPIWYHAAQRLRQQSAVGRIVMAVAASDQDAFANKFQGLVSELQIELVSGGKERTDSVQNGLGLVKDDPSVQYVAVHDAARPLVSAADLNRVFDSAIQTGAAILATPIPGSVKRSDENQFATTVDRRDLWIALTPQVFRIQWLLQAYEKYRGRPATDDAELVQRIGHAVTLVRGSAENIKITHSEDLAIAHAILQRQNHHA</sequence>
<dbReference type="PANTHER" id="PTHR32125">
    <property type="entry name" value="2-C-METHYL-D-ERYTHRITOL 4-PHOSPHATE CYTIDYLYLTRANSFERASE, CHLOROPLASTIC"/>
    <property type="match status" value="1"/>
</dbReference>
<dbReference type="InterPro" id="IPR029044">
    <property type="entry name" value="Nucleotide-diphossugar_trans"/>
</dbReference>
<dbReference type="Proteomes" id="UP000319817">
    <property type="component" value="Chromosome"/>
</dbReference>
<evidence type="ECO:0000256" key="1">
    <source>
        <dbReference type="ARBA" id="ARBA00022679"/>
    </source>
</evidence>
<dbReference type="InterPro" id="IPR001228">
    <property type="entry name" value="IspD"/>
</dbReference>
<dbReference type="EMBL" id="CP036526">
    <property type="protein sequence ID" value="QDT10027.1"/>
    <property type="molecule type" value="Genomic_DNA"/>
</dbReference>
<dbReference type="SUPFAM" id="SSF53448">
    <property type="entry name" value="Nucleotide-diphospho-sugar transferases"/>
    <property type="match status" value="1"/>
</dbReference>
<evidence type="ECO:0000313" key="5">
    <source>
        <dbReference type="Proteomes" id="UP000319817"/>
    </source>
</evidence>
<gene>
    <name evidence="3 4" type="primary">ispD</name>
    <name evidence="4" type="ORF">K239x_19800</name>
</gene>
<comment type="pathway">
    <text evidence="3">Isoprenoid biosynthesis; isopentenyl diphosphate biosynthesis via DXP pathway; isopentenyl diphosphate from 1-deoxy-D-xylulose 5-phosphate: step 2/6.</text>
</comment>
<keyword evidence="1 3" id="KW-0808">Transferase</keyword>
<evidence type="ECO:0000256" key="3">
    <source>
        <dbReference type="HAMAP-Rule" id="MF_00108"/>
    </source>
</evidence>
<dbReference type="CDD" id="cd02516">
    <property type="entry name" value="CDP-ME_synthetase"/>
    <property type="match status" value="1"/>
</dbReference>
<dbReference type="NCBIfam" id="TIGR00453">
    <property type="entry name" value="ispD"/>
    <property type="match status" value="1"/>
</dbReference>
<dbReference type="Pfam" id="PF01128">
    <property type="entry name" value="IspD"/>
    <property type="match status" value="1"/>
</dbReference>
<accession>A0A517NSB5</accession>
<organism evidence="4 5">
    <name type="scientific">Stieleria marina</name>
    <dbReference type="NCBI Taxonomy" id="1930275"/>
    <lineage>
        <taxon>Bacteria</taxon>
        <taxon>Pseudomonadati</taxon>
        <taxon>Planctomycetota</taxon>
        <taxon>Planctomycetia</taxon>
        <taxon>Pirellulales</taxon>
        <taxon>Pirellulaceae</taxon>
        <taxon>Stieleria</taxon>
    </lineage>
</organism>
<comment type="similarity">
    <text evidence="3">Belongs to the IspD/TarI cytidylyltransferase family. IspD subfamily.</text>
</comment>
<feature type="site" description="Positions MEP for the nucleophilic attack" evidence="3">
    <location>
        <position position="220"/>
    </location>
</feature>
<feature type="site" description="Positions MEP for the nucleophilic attack" evidence="3">
    <location>
        <position position="166"/>
    </location>
</feature>
<comment type="catalytic activity">
    <reaction evidence="3">
        <text>2-C-methyl-D-erythritol 4-phosphate + CTP + H(+) = 4-CDP-2-C-methyl-D-erythritol + diphosphate</text>
        <dbReference type="Rhea" id="RHEA:13429"/>
        <dbReference type="ChEBI" id="CHEBI:15378"/>
        <dbReference type="ChEBI" id="CHEBI:33019"/>
        <dbReference type="ChEBI" id="CHEBI:37563"/>
        <dbReference type="ChEBI" id="CHEBI:57823"/>
        <dbReference type="ChEBI" id="CHEBI:58262"/>
        <dbReference type="EC" id="2.7.7.60"/>
    </reaction>
</comment>